<evidence type="ECO:0000259" key="1">
    <source>
        <dbReference type="Pfam" id="PF21168"/>
    </source>
</evidence>
<organism evidence="2 3">
    <name type="scientific">Thauera sedimentorum</name>
    <dbReference type="NCBI Taxonomy" id="2767595"/>
    <lineage>
        <taxon>Bacteria</taxon>
        <taxon>Pseudomonadati</taxon>
        <taxon>Pseudomonadota</taxon>
        <taxon>Betaproteobacteria</taxon>
        <taxon>Rhodocyclales</taxon>
        <taxon>Zoogloeaceae</taxon>
        <taxon>Thauera</taxon>
    </lineage>
</organism>
<dbReference type="Pfam" id="PF21168">
    <property type="entry name" value="FkbO_Hyg5-like_N"/>
    <property type="match status" value="1"/>
</dbReference>
<keyword evidence="3" id="KW-1185">Reference proteome</keyword>
<gene>
    <name evidence="2" type="ORF">IFO67_14790</name>
</gene>
<reference evidence="3" key="1">
    <citation type="submission" date="2023-07" db="EMBL/GenBank/DDBJ databases">
        <title>Thauera sp. CAU 1555 isolated from sand of Yaerae Beach.</title>
        <authorList>
            <person name="Kim W."/>
        </authorList>
    </citation>
    <scope>NUCLEOTIDE SEQUENCE [LARGE SCALE GENOMIC DNA]</scope>
    <source>
        <strain evidence="3">CAU 1555</strain>
    </source>
</reference>
<dbReference type="InterPro" id="IPR035959">
    <property type="entry name" value="RutC-like_sf"/>
</dbReference>
<evidence type="ECO:0000313" key="3">
    <source>
        <dbReference type="Proteomes" id="UP000603602"/>
    </source>
</evidence>
<dbReference type="InterPro" id="IPR049368">
    <property type="entry name" value="FkbO_Hyg5-like_N"/>
</dbReference>
<accession>A0ABR9BDA6</accession>
<name>A0ABR9BDA6_9RHOO</name>
<evidence type="ECO:0000313" key="2">
    <source>
        <dbReference type="EMBL" id="MBD8504161.1"/>
    </source>
</evidence>
<dbReference type="Gene3D" id="3.30.1330.40">
    <property type="entry name" value="RutC-like"/>
    <property type="match status" value="1"/>
</dbReference>
<dbReference type="CDD" id="cd06153">
    <property type="entry name" value="YjgF_YER057c_UK114_like_5"/>
    <property type="match status" value="1"/>
</dbReference>
<dbReference type="Proteomes" id="UP000603602">
    <property type="component" value="Unassembled WGS sequence"/>
</dbReference>
<dbReference type="SUPFAM" id="SSF55298">
    <property type="entry name" value="YjgF-like"/>
    <property type="match status" value="1"/>
</dbReference>
<feature type="domain" description="Chorismatase FkbO/Hyg5-like N-terminal" evidence="1">
    <location>
        <begin position="3"/>
        <end position="131"/>
    </location>
</feature>
<comment type="caution">
    <text evidence="2">The sequence shown here is derived from an EMBL/GenBank/DDBJ whole genome shotgun (WGS) entry which is preliminary data.</text>
</comment>
<dbReference type="EMBL" id="JACYTO010000002">
    <property type="protein sequence ID" value="MBD8504161.1"/>
    <property type="molecule type" value="Genomic_DNA"/>
</dbReference>
<proteinExistence type="predicted"/>
<sequence length="284" mass="30419">MRWLAGGEVRDGQAGRVRYRCAGDLLFGSVELAETAFDAADGASPLQQAARAAYGDLFRVLDAEGYPGLVRVWNYLPRINEVDHYGIERYRQFNIGRQEAFAAAGRVLIGAVPAACALGVPAGPLSIAFLASRTAPLAIENPRQVSAYHYPADYGPRSPTFSRATLLASSGQELLFISGTASIVGHRSLHVGDVAAQTAETLDNLQAVLDETARVAPGARYALGDLCCIAYLRHGEDLPAVRAVVEARLGRHVPVTYLQADVCRADLLVEIEASAGHPVQERQP</sequence>
<protein>
    <recommendedName>
        <fullName evidence="1">Chorismatase FkbO/Hyg5-like N-terminal domain-containing protein</fullName>
    </recommendedName>
</protein>